<dbReference type="AlphaFoldDB" id="A0AAW3EXT3"/>
<evidence type="ECO:0000313" key="3">
    <source>
        <dbReference type="EMBL" id="KGC12911.1"/>
    </source>
</evidence>
<gene>
    <name evidence="3" type="ORF">DM48_2536</name>
</gene>
<organism evidence="3 4">
    <name type="scientific">Burkholderia gladioli</name>
    <name type="common">Pseudomonas marginata</name>
    <name type="synonym">Phytomonas marginata</name>
    <dbReference type="NCBI Taxonomy" id="28095"/>
    <lineage>
        <taxon>Bacteria</taxon>
        <taxon>Pseudomonadati</taxon>
        <taxon>Pseudomonadota</taxon>
        <taxon>Betaproteobacteria</taxon>
        <taxon>Burkholderiales</taxon>
        <taxon>Burkholderiaceae</taxon>
        <taxon>Burkholderia</taxon>
    </lineage>
</organism>
<comment type="caution">
    <text evidence="3">The sequence shown here is derived from an EMBL/GenBank/DDBJ whole genome shotgun (WGS) entry which is preliminary data.</text>
</comment>
<dbReference type="KEGG" id="bgo:BM43_5230"/>
<proteinExistence type="predicted"/>
<dbReference type="EMBL" id="JPGG01000016">
    <property type="protein sequence ID" value="KGC12911.1"/>
    <property type="molecule type" value="Genomic_DNA"/>
</dbReference>
<accession>A0AAW3EXT3</accession>
<dbReference type="Pfam" id="PF12902">
    <property type="entry name" value="Ferritin-like"/>
    <property type="match status" value="1"/>
</dbReference>
<dbReference type="RefSeq" id="WP_036056221.1">
    <property type="nucleotide sequence ID" value="NZ_CADEVY010000002.1"/>
</dbReference>
<feature type="domain" description="Iminophenyl-pyruvate dimer synthase" evidence="2">
    <location>
        <begin position="37"/>
        <end position="310"/>
    </location>
</feature>
<evidence type="ECO:0000256" key="1">
    <source>
        <dbReference type="SAM" id="MobiDB-lite"/>
    </source>
</evidence>
<dbReference type="InterPro" id="IPR012347">
    <property type="entry name" value="Ferritin-like"/>
</dbReference>
<dbReference type="Gene3D" id="1.20.1260.10">
    <property type="match status" value="1"/>
</dbReference>
<name>A0AAW3EXT3_BURGA</name>
<dbReference type="Proteomes" id="UP000029590">
    <property type="component" value="Unassembled WGS sequence"/>
</dbReference>
<evidence type="ECO:0000313" key="4">
    <source>
        <dbReference type="Proteomes" id="UP000029590"/>
    </source>
</evidence>
<evidence type="ECO:0000259" key="2">
    <source>
        <dbReference type="Pfam" id="PF12902"/>
    </source>
</evidence>
<reference evidence="3 4" key="1">
    <citation type="submission" date="2014-04" db="EMBL/GenBank/DDBJ databases">
        <authorList>
            <person name="Bishop-Lilly K.A."/>
            <person name="Broomall S.M."/>
            <person name="Chain P.S."/>
            <person name="Chertkov O."/>
            <person name="Coyne S.R."/>
            <person name="Daligault H.E."/>
            <person name="Davenport K.W."/>
            <person name="Erkkila T."/>
            <person name="Frey K.G."/>
            <person name="Gibbons H.S."/>
            <person name="Gu W."/>
            <person name="Jaissle J."/>
            <person name="Johnson S.L."/>
            <person name="Koroleva G.I."/>
            <person name="Ladner J.T."/>
            <person name="Lo C.-C."/>
            <person name="Minogue T.D."/>
            <person name="Munk C."/>
            <person name="Palacios G.F."/>
            <person name="Redden C.L."/>
            <person name="Rosenzweig C.N."/>
            <person name="Scholz M.B."/>
            <person name="Teshima H."/>
            <person name="Xu Y."/>
        </authorList>
    </citation>
    <scope>NUCLEOTIDE SEQUENCE [LARGE SCALE GENOMIC DNA]</scope>
    <source>
        <strain evidence="4">gladioli</strain>
    </source>
</reference>
<protein>
    <submittedName>
        <fullName evidence="3">Ferritin-like family protein</fullName>
    </submittedName>
</protein>
<feature type="region of interest" description="Disordered" evidence="1">
    <location>
        <begin position="353"/>
        <end position="372"/>
    </location>
</feature>
<sequence>MDTPVHVSGSIPQNPPLISDRDLSHLAADQAALRALVQAAVNVELFTVPIYMCAMKSIQGTHAINAKDISYYQGRVWPGRSIGQIPAAPPVELANQTAYNLLFSVFIDEMLHLQMAANLCSALGVKPNFNSPALQDEQYNWICYGPDKTVIPHIIDLRDLKPNPVNPVPAAVDLTALTPSQTALFEIIEQDHATALASIKPSTGYFPAVPFDGWTAQSTEVDLPMFGTIGWMYYCLLQYTNIAYTDGQTLWEKCFAGAVGQRDLFNSKSSGHPMAEYPGMPSQITFTGALDAHIQAMLMMWAICDQGEGGIDWDTIQAFIGKVQQRANQRRMALAAANANVLLQFQPSQPALEADYPSYSDTGTQEPHSDDATARVPNGTLNHFERFHKIAEQLGSLRTWQHWHQAGNSWSASMLTTADYDPAKAPTNIPTPEAVAAALNELKTGMPSATLDNVVQGALAGITTVLSSSWGDTTVQFPFPSMVGSGDRMALYWAVYGSAPSLREASASSGTGTQGEALMHACQSLALDGSGGGDCAAQAVYHSCKGSNHCATQGGCGFVQSVSGGGNCSQSAGSAGSCGHPATMASGKGGCGAPTLYSAPADNRCNGFGGCAVPISASQLYPSSGTMQLFDFKADGTPEPLTSTEGDATVIVTLDFAVGDSVYDVAWGALEKVWAHRNPGQPAPAKPLPTTLRIALPPST</sequence>
<dbReference type="InterPro" id="IPR026820">
    <property type="entry name" value="VioB/RebD_dom"/>
</dbReference>